<dbReference type="EMBL" id="OW240923">
    <property type="protein sequence ID" value="CAH2324660.1"/>
    <property type="molecule type" value="Genomic_DNA"/>
</dbReference>
<name>A0AAD1WW19_PELCU</name>
<dbReference type="InterPro" id="IPR004244">
    <property type="entry name" value="Transposase_22"/>
</dbReference>
<evidence type="ECO:0000313" key="2">
    <source>
        <dbReference type="EMBL" id="CAH2324660.1"/>
    </source>
</evidence>
<sequence>MTALESAGPVPQQTHNHDRQLMDLQLHVEDLDNRSRRNNIRVRGLRETENLRETLTSLFNIILNRPLEARLYIDRAHRTLRPKPPPTPLPRDVICYIQDIQLKEDIIKGARTERTWRYKGQNVELYNDLSHLTLQTRRALRPVTTILQEHHLR</sequence>
<evidence type="ECO:0000313" key="1">
    <source>
        <dbReference type="EMBL" id="CAH2324658.1"/>
    </source>
</evidence>
<evidence type="ECO:0000313" key="3">
    <source>
        <dbReference type="Proteomes" id="UP001295444"/>
    </source>
</evidence>
<proteinExistence type="predicted"/>
<dbReference type="Gene3D" id="3.30.70.1820">
    <property type="entry name" value="L1 transposable element, RRM domain"/>
    <property type="match status" value="1"/>
</dbReference>
<dbReference type="Proteomes" id="UP001295444">
    <property type="component" value="Chromosome 12"/>
</dbReference>
<accession>A0AAD1WW19</accession>
<gene>
    <name evidence="1" type="ORF">PECUL_23A044330</name>
    <name evidence="2" type="ORF">PECUL_23A060606</name>
</gene>
<keyword evidence="3" id="KW-1185">Reference proteome</keyword>
<dbReference type="EMBL" id="OW240923">
    <property type="protein sequence ID" value="CAH2324658.1"/>
    <property type="molecule type" value="Genomic_DNA"/>
</dbReference>
<reference evidence="1" key="1">
    <citation type="submission" date="2022-03" db="EMBL/GenBank/DDBJ databases">
        <authorList>
            <person name="Alioto T."/>
            <person name="Alioto T."/>
            <person name="Gomez Garrido J."/>
        </authorList>
    </citation>
    <scope>NUCLEOTIDE SEQUENCE</scope>
</reference>
<dbReference type="AlphaFoldDB" id="A0AAD1WW19"/>
<organism evidence="1 3">
    <name type="scientific">Pelobates cultripes</name>
    <name type="common">Western spadefoot toad</name>
    <dbReference type="NCBI Taxonomy" id="61616"/>
    <lineage>
        <taxon>Eukaryota</taxon>
        <taxon>Metazoa</taxon>
        <taxon>Chordata</taxon>
        <taxon>Craniata</taxon>
        <taxon>Vertebrata</taxon>
        <taxon>Euteleostomi</taxon>
        <taxon>Amphibia</taxon>
        <taxon>Batrachia</taxon>
        <taxon>Anura</taxon>
        <taxon>Pelobatoidea</taxon>
        <taxon>Pelobatidae</taxon>
        <taxon>Pelobates</taxon>
    </lineage>
</organism>
<protein>
    <submittedName>
        <fullName evidence="1">Uncharacterized protein</fullName>
    </submittedName>
</protein>
<dbReference type="PANTHER" id="PTHR11505">
    <property type="entry name" value="L1 TRANSPOSABLE ELEMENT-RELATED"/>
    <property type="match status" value="1"/>
</dbReference>